<dbReference type="EMBL" id="AMRV01000002">
    <property type="protein sequence ID" value="EMD84047.1"/>
    <property type="molecule type" value="Genomic_DNA"/>
</dbReference>
<organism evidence="5 6">
    <name type="scientific">Pacificimonas flava</name>
    <dbReference type="NCBI Taxonomy" id="1234595"/>
    <lineage>
        <taxon>Bacteria</taxon>
        <taxon>Pseudomonadati</taxon>
        <taxon>Pseudomonadota</taxon>
        <taxon>Alphaproteobacteria</taxon>
        <taxon>Sphingomonadales</taxon>
        <taxon>Sphingosinicellaceae</taxon>
        <taxon>Pacificimonas</taxon>
    </lineage>
</organism>
<dbReference type="Gene3D" id="3.30.420.10">
    <property type="entry name" value="Ribonuclease H-like superfamily/Ribonuclease H"/>
    <property type="match status" value="1"/>
</dbReference>
<dbReference type="Pfam" id="PF00929">
    <property type="entry name" value="RNase_T"/>
    <property type="match status" value="1"/>
</dbReference>
<comment type="caution">
    <text evidence="5">The sequence shown here is derived from an EMBL/GenBank/DDBJ whole genome shotgun (WGS) entry which is preliminary data.</text>
</comment>
<dbReference type="GO" id="GO:0045004">
    <property type="term" value="P:DNA replication proofreading"/>
    <property type="evidence" value="ECO:0007669"/>
    <property type="project" value="TreeGrafter"/>
</dbReference>
<keyword evidence="6" id="KW-1185">Reference proteome</keyword>
<dbReference type="PANTHER" id="PTHR30231:SF41">
    <property type="entry name" value="DNA POLYMERASE III SUBUNIT EPSILON"/>
    <property type="match status" value="1"/>
</dbReference>
<dbReference type="InterPro" id="IPR012337">
    <property type="entry name" value="RNaseH-like_sf"/>
</dbReference>
<dbReference type="AlphaFoldDB" id="M2U7R8"/>
<evidence type="ECO:0000256" key="1">
    <source>
        <dbReference type="ARBA" id="ARBA00012417"/>
    </source>
</evidence>
<dbReference type="PATRIC" id="fig|1234595.3.peg.1020"/>
<dbReference type="InterPro" id="IPR006054">
    <property type="entry name" value="DnaQ"/>
</dbReference>
<evidence type="ECO:0000259" key="4">
    <source>
        <dbReference type="SMART" id="SM00479"/>
    </source>
</evidence>
<evidence type="ECO:0000313" key="5">
    <source>
        <dbReference type="EMBL" id="EMD84047.1"/>
    </source>
</evidence>
<dbReference type="InterPro" id="IPR036397">
    <property type="entry name" value="RNaseH_sf"/>
</dbReference>
<dbReference type="PANTHER" id="PTHR30231">
    <property type="entry name" value="DNA POLYMERASE III SUBUNIT EPSILON"/>
    <property type="match status" value="1"/>
</dbReference>
<dbReference type="SMART" id="SM00479">
    <property type="entry name" value="EXOIII"/>
    <property type="match status" value="1"/>
</dbReference>
<accession>M2U7R8</accession>
<gene>
    <name evidence="5" type="ORF">C725_1019</name>
</gene>
<name>M2U7R8_9SPHN</name>
<dbReference type="NCBIfam" id="TIGR00573">
    <property type="entry name" value="dnaq"/>
    <property type="match status" value="1"/>
</dbReference>
<proteinExistence type="predicted"/>
<evidence type="ECO:0000313" key="6">
    <source>
        <dbReference type="Proteomes" id="UP000011717"/>
    </source>
</evidence>
<dbReference type="EC" id="2.7.7.7" evidence="1"/>
<reference evidence="5 6" key="1">
    <citation type="journal article" date="2013" name="Genome Announc.">
        <title>Draft Genome Sequence of Strain JLT2015T, Belonging to the Family Sphingomonadaceae of the Alphaproteobacteria.</title>
        <authorList>
            <person name="Tang K."/>
            <person name="Liu K."/>
            <person name="Li S."/>
            <person name="Jiao N."/>
        </authorList>
    </citation>
    <scope>NUCLEOTIDE SEQUENCE [LARGE SCALE GENOMIC DNA]</scope>
    <source>
        <strain evidence="5 6">JLT2015</strain>
    </source>
</reference>
<dbReference type="GO" id="GO:0003887">
    <property type="term" value="F:DNA-directed DNA polymerase activity"/>
    <property type="evidence" value="ECO:0007669"/>
    <property type="project" value="UniProtKB-EC"/>
</dbReference>
<dbReference type="GO" id="GO:0008408">
    <property type="term" value="F:3'-5' exonuclease activity"/>
    <property type="evidence" value="ECO:0007669"/>
    <property type="project" value="TreeGrafter"/>
</dbReference>
<comment type="function">
    <text evidence="2">DNA polymerase III is a complex, multichain enzyme responsible for most of the replicative synthesis in bacteria. The epsilon subunit contain the editing function and is a proofreading 3'-5' exonuclease.</text>
</comment>
<dbReference type="GO" id="GO:0005829">
    <property type="term" value="C:cytosol"/>
    <property type="evidence" value="ECO:0007669"/>
    <property type="project" value="TreeGrafter"/>
</dbReference>
<protein>
    <recommendedName>
        <fullName evidence="1">DNA-directed DNA polymerase</fullName>
        <ecNumber evidence="1">2.7.7.7</ecNumber>
    </recommendedName>
</protein>
<sequence>MPTGRTFHVLINPCRDMPAEAVKVHGHTNEILADKPVFGAVVRDFLDFIGSDTKLVAHNAMFDLGFINHELVLCGQPKIRESRIVDTLAIARKKFPGSRQTLDVLCNRFGIDLSRRVKHGALLDAELLADVYVELMGGRQRGMELKVETETLIAEVAVRPRRDWPERHFEIPPVERERHAAFVAKLPNAIWARYLEPDRQTISSDMS</sequence>
<dbReference type="Proteomes" id="UP000011717">
    <property type="component" value="Unassembled WGS sequence"/>
</dbReference>
<dbReference type="InterPro" id="IPR013520">
    <property type="entry name" value="Ribonucl_H"/>
</dbReference>
<comment type="catalytic activity">
    <reaction evidence="3">
        <text>DNA(n) + a 2'-deoxyribonucleoside 5'-triphosphate = DNA(n+1) + diphosphate</text>
        <dbReference type="Rhea" id="RHEA:22508"/>
        <dbReference type="Rhea" id="RHEA-COMP:17339"/>
        <dbReference type="Rhea" id="RHEA-COMP:17340"/>
        <dbReference type="ChEBI" id="CHEBI:33019"/>
        <dbReference type="ChEBI" id="CHEBI:61560"/>
        <dbReference type="ChEBI" id="CHEBI:173112"/>
        <dbReference type="EC" id="2.7.7.7"/>
    </reaction>
</comment>
<evidence type="ECO:0000256" key="3">
    <source>
        <dbReference type="ARBA" id="ARBA00049244"/>
    </source>
</evidence>
<evidence type="ECO:0000256" key="2">
    <source>
        <dbReference type="ARBA" id="ARBA00025483"/>
    </source>
</evidence>
<dbReference type="GO" id="GO:0003677">
    <property type="term" value="F:DNA binding"/>
    <property type="evidence" value="ECO:0007669"/>
    <property type="project" value="InterPro"/>
</dbReference>
<dbReference type="SUPFAM" id="SSF53098">
    <property type="entry name" value="Ribonuclease H-like"/>
    <property type="match status" value="1"/>
</dbReference>
<feature type="domain" description="Exonuclease" evidence="4">
    <location>
        <begin position="3"/>
        <end position="141"/>
    </location>
</feature>